<keyword evidence="8 12" id="KW-0472">Membrane</keyword>
<feature type="compositionally biased region" description="Low complexity" evidence="13">
    <location>
        <begin position="70"/>
        <end position="87"/>
    </location>
</feature>
<reference evidence="15" key="1">
    <citation type="submission" date="2021-01" db="EMBL/GenBank/DDBJ databases">
        <authorList>
            <person name="Kaushik A."/>
        </authorList>
    </citation>
    <scope>NUCLEOTIDE SEQUENCE</scope>
    <source>
        <strain evidence="15">AG2-2IIIB</strain>
    </source>
</reference>
<keyword evidence="4 12" id="KW-0328">Glycosyltransferase</keyword>
<dbReference type="EMBL" id="CAJMWT010000898">
    <property type="protein sequence ID" value="CAE6361996.1"/>
    <property type="molecule type" value="Genomic_DNA"/>
</dbReference>
<evidence type="ECO:0000256" key="6">
    <source>
        <dbReference type="ARBA" id="ARBA00022692"/>
    </source>
</evidence>
<dbReference type="PANTHER" id="PTHR22914:SF9">
    <property type="entry name" value="CHITIN SYNTHASE 1"/>
    <property type="match status" value="1"/>
</dbReference>
<proteinExistence type="inferred from homology"/>
<evidence type="ECO:0000256" key="1">
    <source>
        <dbReference type="ARBA" id="ARBA00004651"/>
    </source>
</evidence>
<feature type="transmembrane region" description="Helical" evidence="12">
    <location>
        <begin position="637"/>
        <end position="658"/>
    </location>
</feature>
<evidence type="ECO:0000259" key="14">
    <source>
        <dbReference type="Pfam" id="PF08407"/>
    </source>
</evidence>
<feature type="region of interest" description="Disordered" evidence="13">
    <location>
        <begin position="1"/>
        <end position="170"/>
    </location>
</feature>
<dbReference type="GO" id="GO:0006031">
    <property type="term" value="P:chitin biosynthetic process"/>
    <property type="evidence" value="ECO:0007669"/>
    <property type="project" value="UniProtKB-UniRule"/>
</dbReference>
<dbReference type="PANTHER" id="PTHR22914">
    <property type="entry name" value="CHITIN SYNTHASE"/>
    <property type="match status" value="1"/>
</dbReference>
<feature type="transmembrane region" description="Helical" evidence="12">
    <location>
        <begin position="883"/>
        <end position="902"/>
    </location>
</feature>
<name>A0A8H2WAM7_9AGAM</name>
<comment type="function">
    <text evidence="10 12">Polymerizes chitin, a structural polymer of the cell wall and septum, by transferring the sugar moiety of UDP-GlcNAc to the non-reducing end of the growing chitin polymer.</text>
</comment>
<dbReference type="Proteomes" id="UP000663843">
    <property type="component" value="Unassembled WGS sequence"/>
</dbReference>
<evidence type="ECO:0000256" key="12">
    <source>
        <dbReference type="RuleBase" id="RU366040"/>
    </source>
</evidence>
<evidence type="ECO:0000256" key="13">
    <source>
        <dbReference type="SAM" id="MobiDB-lite"/>
    </source>
</evidence>
<keyword evidence="7 12" id="KW-1133">Transmembrane helix</keyword>
<evidence type="ECO:0000256" key="9">
    <source>
        <dbReference type="ARBA" id="ARBA00023316"/>
    </source>
</evidence>
<dbReference type="GO" id="GO:0004100">
    <property type="term" value="F:chitin synthase activity"/>
    <property type="evidence" value="ECO:0007669"/>
    <property type="project" value="UniProtKB-UniRule"/>
</dbReference>
<evidence type="ECO:0000313" key="16">
    <source>
        <dbReference type="Proteomes" id="UP000663843"/>
    </source>
</evidence>
<dbReference type="EC" id="2.4.1.16" evidence="2 12"/>
<feature type="transmembrane region" description="Helical" evidence="12">
    <location>
        <begin position="670"/>
        <end position="690"/>
    </location>
</feature>
<comment type="similarity">
    <text evidence="12">Belongs to the chitin synthase family.</text>
</comment>
<evidence type="ECO:0000256" key="8">
    <source>
        <dbReference type="ARBA" id="ARBA00023136"/>
    </source>
</evidence>
<dbReference type="GO" id="GO:0005886">
    <property type="term" value="C:plasma membrane"/>
    <property type="evidence" value="ECO:0007669"/>
    <property type="project" value="UniProtKB-SubCell"/>
</dbReference>
<feature type="compositionally biased region" description="Polar residues" evidence="13">
    <location>
        <begin position="26"/>
        <end position="41"/>
    </location>
</feature>
<protein>
    <recommendedName>
        <fullName evidence="2 12">Chitin synthase</fullName>
        <ecNumber evidence="2 12">2.4.1.16</ecNumber>
    </recommendedName>
</protein>
<evidence type="ECO:0000256" key="2">
    <source>
        <dbReference type="ARBA" id="ARBA00012543"/>
    </source>
</evidence>
<dbReference type="Pfam" id="PF01644">
    <property type="entry name" value="Chitin_synth_1"/>
    <property type="match status" value="1"/>
</dbReference>
<keyword evidence="3 12" id="KW-1003">Cell membrane</keyword>
<gene>
    <name evidence="15" type="ORF">RDB_LOCUS12552</name>
</gene>
<feature type="transmembrane region" description="Helical" evidence="12">
    <location>
        <begin position="784"/>
        <end position="801"/>
    </location>
</feature>
<organism evidence="15 16">
    <name type="scientific">Rhizoctonia solani</name>
    <dbReference type="NCBI Taxonomy" id="456999"/>
    <lineage>
        <taxon>Eukaryota</taxon>
        <taxon>Fungi</taxon>
        <taxon>Dikarya</taxon>
        <taxon>Basidiomycota</taxon>
        <taxon>Agaricomycotina</taxon>
        <taxon>Agaricomycetes</taxon>
        <taxon>Cantharellales</taxon>
        <taxon>Ceratobasidiaceae</taxon>
        <taxon>Rhizoctonia</taxon>
    </lineage>
</organism>
<feature type="transmembrane region" description="Helical" evidence="12">
    <location>
        <begin position="914"/>
        <end position="936"/>
    </location>
</feature>
<dbReference type="InterPro" id="IPR013616">
    <property type="entry name" value="Chitin_synth_N"/>
</dbReference>
<evidence type="ECO:0000256" key="4">
    <source>
        <dbReference type="ARBA" id="ARBA00022676"/>
    </source>
</evidence>
<evidence type="ECO:0000256" key="10">
    <source>
        <dbReference type="ARBA" id="ARBA00024009"/>
    </source>
</evidence>
<dbReference type="Pfam" id="PF08407">
    <property type="entry name" value="Chitin_synth_1N"/>
    <property type="match status" value="1"/>
</dbReference>
<keyword evidence="6 12" id="KW-0812">Transmembrane</keyword>
<feature type="transmembrane region" description="Helical" evidence="12">
    <location>
        <begin position="702"/>
        <end position="725"/>
    </location>
</feature>
<feature type="compositionally biased region" description="Polar residues" evidence="13">
    <location>
        <begin position="88"/>
        <end position="99"/>
    </location>
</feature>
<accession>A0A8H2WAM7</accession>
<dbReference type="InterPro" id="IPR004835">
    <property type="entry name" value="Chitin_synth"/>
</dbReference>
<keyword evidence="5 12" id="KW-0808">Transferase</keyword>
<evidence type="ECO:0000256" key="11">
    <source>
        <dbReference type="ARBA" id="ARBA00048014"/>
    </source>
</evidence>
<comment type="subcellular location">
    <subcellularLocation>
        <location evidence="1 12">Cell membrane</location>
        <topology evidence="1 12">Multi-pass membrane protein</topology>
    </subcellularLocation>
</comment>
<evidence type="ECO:0000313" key="15">
    <source>
        <dbReference type="EMBL" id="CAE6361996.1"/>
    </source>
</evidence>
<sequence>MSGYPNDERYGHPLSPPPPADLYHFSQHSTPGPVTMSTPNAYSVPYPASHTPNPYPQSNTPNPYPPTTTPGPYQQQPYPAYSPAPQSRNSLPQTYSTPNPFDRPPSTPYSIAPSHSYPDPFSNQGSTPATYPIQEEPTGHGYTQNQGRYSTPGGDDSYVDLGDDQDHGDTPLLNPHVSLAPTESDHDYDHVEDHEETNIHYGAIPQRQPRRYKTIKRVPLYHGNFVLDTPVPSKLLDMCAQKNEREFTHMRYTAATCDPNDFLAKKYTLRQLLYDPPRRTELFIVMTMYNEDEQLFTRTMHGVMQNIKHLCERKRSKMWADGGWKKVVVCVVSDGRMKINSRTLSTIAAMGVYQDGIAKNIVDKKPVTAHIYEYTTQISVTPSMRIEGAERGTVPCQVIFCLKEKNQKKINSHRWFFNAFGRVLQPNVCVLLDVGTRPGPTSIYHLWKAFDLNSNVGGACGEIVADGGKFGKNLLNPLVAAQNFEYKMSNILDKPLESVFGYITVLPGAFSAYRYIALQNDSTGEGPLQKYFLGEKMHGADADIFTANMYLAEDRILCWELVSKLGGSWTLHYVKSAYAVTDVPDQVPELVSQRRRWLNGSFFAAVHSTVKFTYLYRSSHSFARKAWIHVELFYQTFNLLFSWFSLGNYYIAFVILTQSMESLGPGAIKILNIILNYFYLGMLVMCYLLSLGNRPQGSKLGYTMAFIGFALITIYMTFAAFFLAVKSIQSIVADKQGALTFSDFFTNTIFANVVISIAATLGLYIVASLLFLEPWHMITSFFQYLLMAPSYINVLNVYAFANVHDVSWGTKGDNTVSKDLGVVAKAKDGATVEASVPTDQRDINAAYEDAMAVLNSKPPVVDQKRDAATKQEDYYRSFRTNVLLSWTLSNALLAAVVTSATKTNTTAVGGYMSFILYSVAGLAAFRFIGSTAYMIIRLFAGE</sequence>
<feature type="domain" description="Chitin synthase N-terminal" evidence="14">
    <location>
        <begin position="213"/>
        <end position="281"/>
    </location>
</feature>
<evidence type="ECO:0000256" key="7">
    <source>
        <dbReference type="ARBA" id="ARBA00022989"/>
    </source>
</evidence>
<evidence type="ECO:0000256" key="5">
    <source>
        <dbReference type="ARBA" id="ARBA00022679"/>
    </source>
</evidence>
<comment type="caution">
    <text evidence="15">The sequence shown here is derived from an EMBL/GenBank/DDBJ whole genome shotgun (WGS) entry which is preliminary data.</text>
</comment>
<comment type="catalytic activity">
    <reaction evidence="11 12">
        <text>[(1-&gt;4)-N-acetyl-beta-D-glucosaminyl](n) + UDP-N-acetyl-alpha-D-glucosamine = [(1-&gt;4)-N-acetyl-beta-D-glucosaminyl](n+1) + UDP + H(+)</text>
        <dbReference type="Rhea" id="RHEA:16637"/>
        <dbReference type="Rhea" id="RHEA-COMP:9593"/>
        <dbReference type="Rhea" id="RHEA-COMP:9595"/>
        <dbReference type="ChEBI" id="CHEBI:15378"/>
        <dbReference type="ChEBI" id="CHEBI:17029"/>
        <dbReference type="ChEBI" id="CHEBI:57705"/>
        <dbReference type="ChEBI" id="CHEBI:58223"/>
        <dbReference type="EC" id="2.4.1.16"/>
    </reaction>
</comment>
<dbReference type="AlphaFoldDB" id="A0A8H2WAM7"/>
<dbReference type="GO" id="GO:0030428">
    <property type="term" value="C:cell septum"/>
    <property type="evidence" value="ECO:0007669"/>
    <property type="project" value="TreeGrafter"/>
</dbReference>
<dbReference type="CDD" id="cd04190">
    <property type="entry name" value="Chitin_synth_C"/>
    <property type="match status" value="1"/>
</dbReference>
<feature type="transmembrane region" description="Helical" evidence="12">
    <location>
        <begin position="749"/>
        <end position="772"/>
    </location>
</feature>
<dbReference type="SUPFAM" id="SSF53448">
    <property type="entry name" value="Nucleotide-diphospho-sugar transferases"/>
    <property type="match status" value="1"/>
</dbReference>
<feature type="compositionally biased region" description="Basic and acidic residues" evidence="13">
    <location>
        <begin position="1"/>
        <end position="11"/>
    </location>
</feature>
<keyword evidence="9 12" id="KW-0961">Cell wall biogenesis/degradation</keyword>
<evidence type="ECO:0000256" key="3">
    <source>
        <dbReference type="ARBA" id="ARBA00022475"/>
    </source>
</evidence>
<dbReference type="InterPro" id="IPR029044">
    <property type="entry name" value="Nucleotide-diphossugar_trans"/>
</dbReference>
<dbReference type="GO" id="GO:0071555">
    <property type="term" value="P:cell wall organization"/>
    <property type="evidence" value="ECO:0007669"/>
    <property type="project" value="UniProtKB-KW"/>
</dbReference>